<keyword evidence="1" id="KW-0596">Phosphopantetheine</keyword>
<dbReference type="SUPFAM" id="SSF47336">
    <property type="entry name" value="ACP-like"/>
    <property type="match status" value="1"/>
</dbReference>
<organism evidence="4">
    <name type="scientific">hydrocarbon metagenome</name>
    <dbReference type="NCBI Taxonomy" id="938273"/>
    <lineage>
        <taxon>unclassified sequences</taxon>
        <taxon>metagenomes</taxon>
        <taxon>ecological metagenomes</taxon>
    </lineage>
</organism>
<dbReference type="PROSITE" id="PS00012">
    <property type="entry name" value="PHOSPHOPANTETHEINE"/>
    <property type="match status" value="1"/>
</dbReference>
<reference evidence="4" key="1">
    <citation type="journal article" date="2015" name="Proc. Natl. Acad. Sci. U.S.A.">
        <title>Networks of energetic and metabolic interactions define dynamics in microbial communities.</title>
        <authorList>
            <person name="Embree M."/>
            <person name="Liu J.K."/>
            <person name="Al-Bassam M.M."/>
            <person name="Zengler K."/>
        </authorList>
    </citation>
    <scope>NUCLEOTIDE SEQUENCE</scope>
</reference>
<dbReference type="GO" id="GO:0031177">
    <property type="term" value="F:phosphopantetheine binding"/>
    <property type="evidence" value="ECO:0007669"/>
    <property type="project" value="TreeGrafter"/>
</dbReference>
<evidence type="ECO:0000256" key="1">
    <source>
        <dbReference type="ARBA" id="ARBA00022450"/>
    </source>
</evidence>
<dbReference type="Pfam" id="PF00550">
    <property type="entry name" value="PP-binding"/>
    <property type="match status" value="1"/>
</dbReference>
<name>A0A0W8FMP8_9ZZZZ</name>
<dbReference type="PROSITE" id="PS50075">
    <property type="entry name" value="CARRIER"/>
    <property type="match status" value="1"/>
</dbReference>
<dbReference type="InterPro" id="IPR006162">
    <property type="entry name" value="Ppantetheine_attach_site"/>
</dbReference>
<evidence type="ECO:0000313" key="4">
    <source>
        <dbReference type="EMBL" id="KUG22033.1"/>
    </source>
</evidence>
<dbReference type="EMBL" id="LNQE01000996">
    <property type="protein sequence ID" value="KUG22033.1"/>
    <property type="molecule type" value="Genomic_DNA"/>
</dbReference>
<dbReference type="GO" id="GO:0044550">
    <property type="term" value="P:secondary metabolite biosynthetic process"/>
    <property type="evidence" value="ECO:0007669"/>
    <property type="project" value="TreeGrafter"/>
</dbReference>
<dbReference type="AlphaFoldDB" id="A0A0W8FMP8"/>
<dbReference type="InterPro" id="IPR009081">
    <property type="entry name" value="PP-bd_ACP"/>
</dbReference>
<proteinExistence type="predicted"/>
<gene>
    <name evidence="4" type="ORF">ASZ90_008234</name>
</gene>
<protein>
    <recommendedName>
        <fullName evidence="3">Carrier domain-containing protein</fullName>
    </recommendedName>
</protein>
<feature type="domain" description="Carrier" evidence="3">
    <location>
        <begin position="9"/>
        <end position="84"/>
    </location>
</feature>
<keyword evidence="2" id="KW-0597">Phosphoprotein</keyword>
<dbReference type="GO" id="GO:0005737">
    <property type="term" value="C:cytoplasm"/>
    <property type="evidence" value="ECO:0007669"/>
    <property type="project" value="TreeGrafter"/>
</dbReference>
<dbReference type="PANTHER" id="PTHR45527">
    <property type="entry name" value="NONRIBOSOMAL PEPTIDE SYNTHETASE"/>
    <property type="match status" value="1"/>
</dbReference>
<dbReference type="Gene3D" id="1.10.1200.10">
    <property type="entry name" value="ACP-like"/>
    <property type="match status" value="1"/>
</dbReference>
<dbReference type="InterPro" id="IPR036736">
    <property type="entry name" value="ACP-like_sf"/>
</dbReference>
<dbReference type="GO" id="GO:0043041">
    <property type="term" value="P:amino acid activation for nonribosomal peptide biosynthetic process"/>
    <property type="evidence" value="ECO:0007669"/>
    <property type="project" value="TreeGrafter"/>
</dbReference>
<evidence type="ECO:0000256" key="2">
    <source>
        <dbReference type="ARBA" id="ARBA00022553"/>
    </source>
</evidence>
<sequence length="404" mass="46338">MNGKEQENMIGVDLEKELLNIWRRVLKKDDLTVDDDFFECGGDSLLAMEVLQEFEALTGSALEPSIFFETGTIRLLLKKISVTDEIEPSGSVPDDSGILENHDKGSQLPLRAFISWHIRTLLHKIKHFIISKSPCLAPVSPSYESFLRFQKIWISLPPVHFHFLLRRKIVVFEKWIQLTGQKNQASDLMTRNLMANLWFAIREFLMAQPHTCERWVSVQGLSHLQRAAEEKCGVILVLPHTRALFPAMRDFITAPMFTESIFLGADFLFPLDWVESMVFLTRRFQECRNVLARGGVVWVAPDGRTGVEKISLVRYGRRFPFRAGAAELAAQTGALLIPVFPYLYADGRIEVEFLEPLNTVQKGTGEVNVDDLLRNYAESYVDHWPRLLPGMTFRWQQTRLNDIE</sequence>
<accession>A0A0W8FMP8</accession>
<evidence type="ECO:0000259" key="3">
    <source>
        <dbReference type="PROSITE" id="PS50075"/>
    </source>
</evidence>
<dbReference type="PANTHER" id="PTHR45527:SF1">
    <property type="entry name" value="FATTY ACID SYNTHASE"/>
    <property type="match status" value="1"/>
</dbReference>
<comment type="caution">
    <text evidence="4">The sequence shown here is derived from an EMBL/GenBank/DDBJ whole genome shotgun (WGS) entry which is preliminary data.</text>
</comment>